<dbReference type="InterPro" id="IPR029024">
    <property type="entry name" value="TerB-like"/>
</dbReference>
<reference evidence="2 3" key="1">
    <citation type="journal article" date="2021" name="Int. J. Syst. Evol. Microbiol.">
        <title>Amazonocrinis nigriterrae gen. nov., sp. nov., Atlanticothrix silvestris gen. nov., sp. nov. and Dendronalium phyllosphericum gen. nov., sp. nov., nostocacean cyanobacteria from Brazilian environments.</title>
        <authorList>
            <person name="Alvarenga D.O."/>
            <person name="Andreote A.P.D."/>
            <person name="Branco L.H.Z."/>
            <person name="Delbaje E."/>
            <person name="Cruz R.B."/>
            <person name="Varani A.M."/>
            <person name="Fiore M.F."/>
        </authorList>
    </citation>
    <scope>NUCLEOTIDE SEQUENCE [LARGE SCALE GENOMIC DNA]</scope>
    <source>
        <strain evidence="2 3">CENA369</strain>
    </source>
</reference>
<evidence type="ECO:0000313" key="3">
    <source>
        <dbReference type="Proteomes" id="UP000662314"/>
    </source>
</evidence>
<name>A0A8J7IP37_9NOST</name>
<dbReference type="CDD" id="cd07176">
    <property type="entry name" value="terB"/>
    <property type="match status" value="1"/>
</dbReference>
<evidence type="ECO:0000313" key="2">
    <source>
        <dbReference type="EMBL" id="MBH8577037.1"/>
    </source>
</evidence>
<feature type="domain" description="Co-chaperone DjlA N-terminal" evidence="1">
    <location>
        <begin position="28"/>
        <end position="146"/>
    </location>
</feature>
<dbReference type="RefSeq" id="WP_214435754.1">
    <property type="nucleotide sequence ID" value="NZ_CAWPUQ010000180.1"/>
</dbReference>
<proteinExistence type="predicted"/>
<comment type="caution">
    <text evidence="2">The sequence shown here is derived from an EMBL/GenBank/DDBJ whole genome shotgun (WGS) entry which is preliminary data.</text>
</comment>
<protein>
    <submittedName>
        <fullName evidence="2">Tellurite resistance TerB family protein</fullName>
    </submittedName>
</protein>
<accession>A0A8J7IP37</accession>
<dbReference type="EMBL" id="JAECZA010000250">
    <property type="protein sequence ID" value="MBH8577037.1"/>
    <property type="molecule type" value="Genomic_DNA"/>
</dbReference>
<dbReference type="Pfam" id="PF05099">
    <property type="entry name" value="TerB"/>
    <property type="match status" value="1"/>
</dbReference>
<dbReference type="SUPFAM" id="SSF158682">
    <property type="entry name" value="TerB-like"/>
    <property type="match status" value="1"/>
</dbReference>
<gene>
    <name evidence="2" type="ORF">I8752_29455</name>
</gene>
<organism evidence="2 3">
    <name type="scientific">Dendronalium phyllosphericum CENA369</name>
    <dbReference type="NCBI Taxonomy" id="1725256"/>
    <lineage>
        <taxon>Bacteria</taxon>
        <taxon>Bacillati</taxon>
        <taxon>Cyanobacteriota</taxon>
        <taxon>Cyanophyceae</taxon>
        <taxon>Nostocales</taxon>
        <taxon>Nostocaceae</taxon>
        <taxon>Dendronalium</taxon>
        <taxon>Dendronalium phyllosphericum</taxon>
    </lineage>
</organism>
<dbReference type="Gene3D" id="1.10.3680.10">
    <property type="entry name" value="TerB-like"/>
    <property type="match status" value="1"/>
</dbReference>
<evidence type="ECO:0000259" key="1">
    <source>
        <dbReference type="Pfam" id="PF05099"/>
    </source>
</evidence>
<dbReference type="AlphaFoldDB" id="A0A8J7IP37"/>
<sequence>MTFFTWVKDQQKHLQDSISKFKNKDFMDAVVAGYALVAAADGNIDSAEKQKMAGFISRSEELRVFDMNHVIDRFNHFVSGFEFDSIIGKREALKAIGKLKNNPEASRLVIRVCCAIGSANNNFDEYEKQVFREISHHLNLTPAEFHL</sequence>
<dbReference type="Proteomes" id="UP000662314">
    <property type="component" value="Unassembled WGS sequence"/>
</dbReference>
<dbReference type="InterPro" id="IPR007791">
    <property type="entry name" value="DjlA_N"/>
</dbReference>
<keyword evidence="3" id="KW-1185">Reference proteome</keyword>